<evidence type="ECO:0000313" key="1">
    <source>
        <dbReference type="EMBL" id="VDL63443.1"/>
    </source>
</evidence>
<gene>
    <name evidence="1" type="ORF">HDID_LOCUS10495</name>
</gene>
<sequence>MELTKRATKGGQGGPVTAGFHVQRLHHVRALSTANYVVSPLEIKTARGLPPCSQLIEEKRCLAEARKTGKIQLIASPSLPSPSTEAEGQSSEYAGSRISLFSFYTLCVILFFVLRSQERLAIFEYIEKAAQHLHLVNFFSKANNLNSPLEINCKRKTMVIFIHWSEGEPLPLFASSTSSFTRPLRQQLCGAEWQSVPSNSTDDQDARIY</sequence>
<reference evidence="3" key="1">
    <citation type="submission" date="2016-04" db="UniProtKB">
        <authorList>
            <consortium name="WormBaseParasite"/>
        </authorList>
    </citation>
    <scope>IDENTIFICATION</scope>
</reference>
<evidence type="ECO:0000313" key="2">
    <source>
        <dbReference type="Proteomes" id="UP000274504"/>
    </source>
</evidence>
<dbReference type="AlphaFoldDB" id="A0A158QGD9"/>
<proteinExistence type="predicted"/>
<accession>A0A158QGD9</accession>
<reference evidence="1 2" key="2">
    <citation type="submission" date="2018-11" db="EMBL/GenBank/DDBJ databases">
        <authorList>
            <consortium name="Pathogen Informatics"/>
        </authorList>
    </citation>
    <scope>NUCLEOTIDE SEQUENCE [LARGE SCALE GENOMIC DNA]</scope>
</reference>
<evidence type="ECO:0000313" key="3">
    <source>
        <dbReference type="WBParaSite" id="HDID_0001049701-mRNA-1"/>
    </source>
</evidence>
<protein>
    <submittedName>
        <fullName evidence="1 3">Uncharacterized protein</fullName>
    </submittedName>
</protein>
<dbReference type="Proteomes" id="UP000274504">
    <property type="component" value="Unassembled WGS sequence"/>
</dbReference>
<name>A0A158QGD9_HYMDI</name>
<organism evidence="3">
    <name type="scientific">Hymenolepis diminuta</name>
    <name type="common">Rat tapeworm</name>
    <dbReference type="NCBI Taxonomy" id="6216"/>
    <lineage>
        <taxon>Eukaryota</taxon>
        <taxon>Metazoa</taxon>
        <taxon>Spiralia</taxon>
        <taxon>Lophotrochozoa</taxon>
        <taxon>Platyhelminthes</taxon>
        <taxon>Cestoda</taxon>
        <taxon>Eucestoda</taxon>
        <taxon>Cyclophyllidea</taxon>
        <taxon>Hymenolepididae</taxon>
        <taxon>Hymenolepis</taxon>
    </lineage>
</organism>
<dbReference type="WBParaSite" id="HDID_0001049701-mRNA-1">
    <property type="protein sequence ID" value="HDID_0001049701-mRNA-1"/>
    <property type="gene ID" value="HDID_0001049701"/>
</dbReference>
<dbReference type="EMBL" id="UYSG01011721">
    <property type="protein sequence ID" value="VDL63443.1"/>
    <property type="molecule type" value="Genomic_DNA"/>
</dbReference>